<sequence>MTSSENDRQRPLPNVQTFDATTANVDDIVAALIVAGGCVLKGAVAQDDLAQIEKDTRACILGDKAWGGDFFPKETKRVMGLIGKSPIFTKAIVQSPLAVAAAEKILTSTYSCWVGDEWKTFVSKPQLNNTIIFSIAPGARNQELHRDDMIHHNPVRQRTAADYKIGDDTGVGYFVAGKKTTKDNGVTRFIPGSHLWDQATPPDESLTFYAEMEAGDAFLFLSSCYHGGSANKTADQERLMYSCFYTKGFLRQEENQYLSAPFEAIKDKYDQPTLELLGYNLSPPFMGWVEMKHPLEFLTGTESFKDLY</sequence>
<protein>
    <submittedName>
        <fullName evidence="1">Uncharacterized protein</fullName>
    </submittedName>
</protein>
<reference evidence="1" key="1">
    <citation type="submission" date="2020-04" db="EMBL/GenBank/DDBJ databases">
        <authorList>
            <person name="Broberg M."/>
        </authorList>
    </citation>
    <scope>NUCLEOTIDE SEQUENCE</scope>
</reference>
<keyword evidence="2" id="KW-1185">Reference proteome</keyword>
<dbReference type="EMBL" id="CADEHS020000188">
    <property type="protein sequence ID" value="CAG9950582.1"/>
    <property type="molecule type" value="Genomic_DNA"/>
</dbReference>
<evidence type="ECO:0000313" key="1">
    <source>
        <dbReference type="EMBL" id="CAG9950582.1"/>
    </source>
</evidence>
<dbReference type="Proteomes" id="UP000836387">
    <property type="component" value="Unassembled WGS sequence"/>
</dbReference>
<comment type="caution">
    <text evidence="1">The sequence shown here is derived from an EMBL/GenBank/DDBJ whole genome shotgun (WGS) entry which is preliminary data.</text>
</comment>
<reference evidence="1" key="2">
    <citation type="submission" date="2021-10" db="EMBL/GenBank/DDBJ databases">
        <authorList>
            <person name="Piombo E."/>
        </authorList>
    </citation>
    <scope>NUCLEOTIDE SEQUENCE</scope>
</reference>
<proteinExistence type="predicted"/>
<name>A0ACA9UCR3_BIOOC</name>
<evidence type="ECO:0000313" key="2">
    <source>
        <dbReference type="Proteomes" id="UP000836387"/>
    </source>
</evidence>
<accession>A0ACA9UCR3</accession>
<organism evidence="1 2">
    <name type="scientific">Clonostachys rosea f. rosea IK726</name>
    <dbReference type="NCBI Taxonomy" id="1349383"/>
    <lineage>
        <taxon>Eukaryota</taxon>
        <taxon>Fungi</taxon>
        <taxon>Dikarya</taxon>
        <taxon>Ascomycota</taxon>
        <taxon>Pezizomycotina</taxon>
        <taxon>Sordariomycetes</taxon>
        <taxon>Hypocreomycetidae</taxon>
        <taxon>Hypocreales</taxon>
        <taxon>Bionectriaceae</taxon>
        <taxon>Clonostachys</taxon>
    </lineage>
</organism>
<gene>
    <name evidence="1" type="ORF">CRV2_00016843</name>
</gene>